<dbReference type="Ensembl" id="ENSCSAVT00000002039.1">
    <property type="protein sequence ID" value="ENSCSAVP00000002005.1"/>
    <property type="gene ID" value="ENSCSAVG00000001172.1"/>
</dbReference>
<proteinExistence type="predicted"/>
<evidence type="ECO:0000313" key="2">
    <source>
        <dbReference type="Proteomes" id="UP000007875"/>
    </source>
</evidence>
<name>H2Y9K7_CIOSA</name>
<accession>H2Y9K7</accession>
<reference evidence="2" key="1">
    <citation type="submission" date="2003-08" db="EMBL/GenBank/DDBJ databases">
        <authorList>
            <person name="Birren B."/>
            <person name="Nusbaum C."/>
            <person name="Abebe A."/>
            <person name="Abouelleil A."/>
            <person name="Adekoya E."/>
            <person name="Ait-zahra M."/>
            <person name="Allen N."/>
            <person name="Allen T."/>
            <person name="An P."/>
            <person name="Anderson M."/>
            <person name="Anderson S."/>
            <person name="Arachchi H."/>
            <person name="Armbruster J."/>
            <person name="Bachantsang P."/>
            <person name="Baldwin J."/>
            <person name="Barry A."/>
            <person name="Bayul T."/>
            <person name="Blitshsteyn B."/>
            <person name="Bloom T."/>
            <person name="Blye J."/>
            <person name="Boguslavskiy L."/>
            <person name="Borowsky M."/>
            <person name="Boukhgalter B."/>
            <person name="Brunache A."/>
            <person name="Butler J."/>
            <person name="Calixte N."/>
            <person name="Calvo S."/>
            <person name="Camarata J."/>
            <person name="Campo K."/>
            <person name="Chang J."/>
            <person name="Cheshatsang Y."/>
            <person name="Citroen M."/>
            <person name="Collymore A."/>
            <person name="Considine T."/>
            <person name="Cook A."/>
            <person name="Cooke P."/>
            <person name="Corum B."/>
            <person name="Cuomo C."/>
            <person name="David R."/>
            <person name="Dawoe T."/>
            <person name="Degray S."/>
            <person name="Dodge S."/>
            <person name="Dooley K."/>
            <person name="Dorje P."/>
            <person name="Dorjee K."/>
            <person name="Dorris L."/>
            <person name="Duffey N."/>
            <person name="Dupes A."/>
            <person name="Elkins T."/>
            <person name="Engels R."/>
            <person name="Erickson J."/>
            <person name="Farina A."/>
            <person name="Faro S."/>
            <person name="Ferreira P."/>
            <person name="Fischer H."/>
            <person name="Fitzgerald M."/>
            <person name="Foley K."/>
            <person name="Gage D."/>
            <person name="Galagan J."/>
            <person name="Gearin G."/>
            <person name="Gnerre S."/>
            <person name="Gnirke A."/>
            <person name="Goyette A."/>
            <person name="Graham J."/>
            <person name="Grandbois E."/>
            <person name="Gyaltsen K."/>
            <person name="Hafez N."/>
            <person name="Hagopian D."/>
            <person name="Hagos B."/>
            <person name="Hall J."/>
            <person name="Hatcher B."/>
            <person name="Heller A."/>
            <person name="Higgins H."/>
            <person name="Honan T."/>
            <person name="Horn A."/>
            <person name="Houde N."/>
            <person name="Hughes L."/>
            <person name="Hulme W."/>
            <person name="Husby E."/>
            <person name="Iliev I."/>
            <person name="Jaffe D."/>
            <person name="Jones C."/>
            <person name="Kamal M."/>
            <person name="Kamat A."/>
            <person name="Kamvysselis M."/>
            <person name="Karlsson E."/>
            <person name="Kells C."/>
            <person name="Kieu A."/>
            <person name="Kisner P."/>
            <person name="Kodira C."/>
            <person name="Kulbokas E."/>
            <person name="Labutti K."/>
            <person name="Lama D."/>
            <person name="Landers T."/>
            <person name="Leger J."/>
            <person name="Levine S."/>
            <person name="Lewis D."/>
            <person name="Lewis T."/>
            <person name="Lindblad-toh K."/>
            <person name="Liu X."/>
            <person name="Lokyitsang T."/>
            <person name="Lokyitsang Y."/>
            <person name="Lucien O."/>
            <person name="Lui A."/>
            <person name="Ma L.J."/>
            <person name="Mabbitt R."/>
            <person name="Macdonald J."/>
            <person name="Maclean C."/>
            <person name="Major J."/>
            <person name="Manning J."/>
            <person name="Marabella R."/>
            <person name="Maru K."/>
            <person name="Matthews C."/>
            <person name="Mauceli E."/>
            <person name="Mccarthy M."/>
            <person name="Mcdonough S."/>
            <person name="Mcghee T."/>
            <person name="Meldrim J."/>
            <person name="Meneus L."/>
            <person name="Mesirov J."/>
            <person name="Mihalev A."/>
            <person name="Mihova T."/>
            <person name="Mikkelsen T."/>
            <person name="Mlenga V."/>
            <person name="Moru K."/>
            <person name="Mozes J."/>
            <person name="Mulrain L."/>
            <person name="Munson G."/>
            <person name="Naylor J."/>
            <person name="Newes C."/>
            <person name="Nguyen C."/>
            <person name="Nguyen N."/>
            <person name="Nguyen T."/>
            <person name="Nicol R."/>
            <person name="Nielsen C."/>
            <person name="Nizzari M."/>
            <person name="Norbu C."/>
            <person name="Norbu N."/>
            <person name="O'donnell P."/>
            <person name="Okoawo O."/>
            <person name="O'leary S."/>
            <person name="Omotosho B."/>
            <person name="O'neill K."/>
            <person name="Osman S."/>
            <person name="Parker S."/>
            <person name="Perrin D."/>
            <person name="Phunkhang P."/>
            <person name="Piqani B."/>
            <person name="Purcell S."/>
            <person name="Rachupka T."/>
            <person name="Ramasamy U."/>
            <person name="Rameau R."/>
            <person name="Ray V."/>
            <person name="Raymond C."/>
            <person name="Retta R."/>
            <person name="Richardson S."/>
            <person name="Rise C."/>
            <person name="Rodriguez J."/>
            <person name="Rogers J."/>
            <person name="Rogov P."/>
            <person name="Rutman M."/>
            <person name="Schupbach R."/>
            <person name="Seaman C."/>
            <person name="Settipalli S."/>
            <person name="Sharpe T."/>
            <person name="Sheridan J."/>
            <person name="Sherpa N."/>
            <person name="Shi J."/>
            <person name="Smirnov S."/>
            <person name="Smith C."/>
            <person name="Sougnez C."/>
            <person name="Spencer B."/>
            <person name="Stalker J."/>
            <person name="Stange-thomann N."/>
            <person name="Stavropoulos S."/>
            <person name="Stetson K."/>
            <person name="Stone C."/>
            <person name="Stone S."/>
            <person name="Stubbs M."/>
            <person name="Talamas J."/>
            <person name="Tchuinga P."/>
            <person name="Tenzing P."/>
            <person name="Tesfaye S."/>
            <person name="Theodore J."/>
            <person name="Thoulutsang Y."/>
            <person name="Topham K."/>
            <person name="Towey S."/>
            <person name="Tsamla T."/>
            <person name="Tsomo N."/>
            <person name="Vallee D."/>
            <person name="Vassiliev H."/>
            <person name="Venkataraman V."/>
            <person name="Vinson J."/>
            <person name="Vo A."/>
            <person name="Wade C."/>
            <person name="Wang S."/>
            <person name="Wangchuk T."/>
            <person name="Wangdi T."/>
            <person name="Whittaker C."/>
            <person name="Wilkinson J."/>
            <person name="Wu Y."/>
            <person name="Wyman D."/>
            <person name="Yadav S."/>
            <person name="Yang S."/>
            <person name="Yang X."/>
            <person name="Yeager S."/>
            <person name="Yee E."/>
            <person name="Young G."/>
            <person name="Zainoun J."/>
            <person name="Zembeck L."/>
            <person name="Zimmer A."/>
            <person name="Zody M."/>
            <person name="Lander E."/>
        </authorList>
    </citation>
    <scope>NUCLEOTIDE SEQUENCE [LARGE SCALE GENOMIC DNA]</scope>
</reference>
<reference evidence="1" key="3">
    <citation type="submission" date="2025-09" db="UniProtKB">
        <authorList>
            <consortium name="Ensembl"/>
        </authorList>
    </citation>
    <scope>IDENTIFICATION</scope>
</reference>
<dbReference type="GeneTree" id="ENSGT00390000014470"/>
<protein>
    <submittedName>
        <fullName evidence="1">Uncharacterized protein</fullName>
    </submittedName>
</protein>
<dbReference type="Proteomes" id="UP000007875">
    <property type="component" value="Unassembled WGS sequence"/>
</dbReference>
<evidence type="ECO:0000313" key="1">
    <source>
        <dbReference type="Ensembl" id="ENSCSAVP00000002005.1"/>
    </source>
</evidence>
<dbReference type="AlphaFoldDB" id="H2Y9K7"/>
<organism evidence="1 2">
    <name type="scientific">Ciona savignyi</name>
    <name type="common">Pacific transparent sea squirt</name>
    <dbReference type="NCBI Taxonomy" id="51511"/>
    <lineage>
        <taxon>Eukaryota</taxon>
        <taxon>Metazoa</taxon>
        <taxon>Chordata</taxon>
        <taxon>Tunicata</taxon>
        <taxon>Ascidiacea</taxon>
        <taxon>Phlebobranchia</taxon>
        <taxon>Cionidae</taxon>
        <taxon>Ciona</taxon>
    </lineage>
</organism>
<sequence length="144" mass="15753">MWINHLIGTHVLRCQVKILQNPLRTTIKIYSKVTPPNTVMSIISAITKEFDKPISALSFSDDCAQVSIKFADGSSIVALTPDLTSSTENEIPVTDVDSTSPLIFTSLRSNSEDGTETFTLHANNKSLARQGFSEAIIKRAQEKG</sequence>
<reference evidence="1" key="2">
    <citation type="submission" date="2025-08" db="UniProtKB">
        <authorList>
            <consortium name="Ensembl"/>
        </authorList>
    </citation>
    <scope>IDENTIFICATION</scope>
</reference>
<keyword evidence="2" id="KW-1185">Reference proteome</keyword>
<dbReference type="HOGENOM" id="CLU_1800779_0_0_1"/>